<comment type="caution">
    <text evidence="6">The sequence shown here is derived from an EMBL/GenBank/DDBJ whole genome shotgun (WGS) entry which is preliminary data.</text>
</comment>
<dbReference type="Gene3D" id="1.10.357.10">
    <property type="entry name" value="Tetracycline Repressor, domain 2"/>
    <property type="match status" value="1"/>
</dbReference>
<dbReference type="RefSeq" id="WP_145340823.1">
    <property type="nucleotide sequence ID" value="NZ_SMLY01000059.1"/>
</dbReference>
<evidence type="ECO:0000256" key="1">
    <source>
        <dbReference type="ARBA" id="ARBA00023015"/>
    </source>
</evidence>
<dbReference type="GO" id="GO:0003677">
    <property type="term" value="F:DNA binding"/>
    <property type="evidence" value="ECO:0007669"/>
    <property type="project" value="UniProtKB-UniRule"/>
</dbReference>
<dbReference type="PANTHER" id="PTHR47506:SF10">
    <property type="entry name" value="TRANSCRIPTIONAL REGULATORY PROTEIN"/>
    <property type="match status" value="1"/>
</dbReference>
<reference evidence="6 7" key="1">
    <citation type="submission" date="2019-07" db="EMBL/GenBank/DDBJ databases">
        <title>Genomic Encyclopedia of Archaeal and Bacterial Type Strains, Phase II (KMG-II): from individual species to whole genera.</title>
        <authorList>
            <person name="Goeker M."/>
        </authorList>
    </citation>
    <scope>NUCLEOTIDE SEQUENCE [LARGE SCALE GENOMIC DNA]</scope>
    <source>
        <strain evidence="6 7">ATCC BAA-252</strain>
    </source>
</reference>
<accession>A0A562TKA0</accession>
<dbReference type="InterPro" id="IPR001647">
    <property type="entry name" value="HTH_TetR"/>
</dbReference>
<dbReference type="SUPFAM" id="SSF46689">
    <property type="entry name" value="Homeodomain-like"/>
    <property type="match status" value="1"/>
</dbReference>
<evidence type="ECO:0000259" key="5">
    <source>
        <dbReference type="PROSITE" id="PS50977"/>
    </source>
</evidence>
<dbReference type="AlphaFoldDB" id="A0A562TKA0"/>
<evidence type="ECO:0000256" key="3">
    <source>
        <dbReference type="ARBA" id="ARBA00023163"/>
    </source>
</evidence>
<feature type="DNA-binding region" description="H-T-H motif" evidence="4">
    <location>
        <begin position="29"/>
        <end position="48"/>
    </location>
</feature>
<feature type="domain" description="HTH tetR-type" evidence="5">
    <location>
        <begin position="6"/>
        <end position="66"/>
    </location>
</feature>
<dbReference type="SUPFAM" id="SSF48498">
    <property type="entry name" value="Tetracyclin repressor-like, C-terminal domain"/>
    <property type="match status" value="1"/>
</dbReference>
<proteinExistence type="predicted"/>
<protein>
    <submittedName>
        <fullName evidence="6">TetR family transcriptional regulator</fullName>
    </submittedName>
</protein>
<dbReference type="PROSITE" id="PS01081">
    <property type="entry name" value="HTH_TETR_1"/>
    <property type="match status" value="1"/>
</dbReference>
<keyword evidence="7" id="KW-1185">Reference proteome</keyword>
<evidence type="ECO:0000256" key="2">
    <source>
        <dbReference type="ARBA" id="ARBA00023125"/>
    </source>
</evidence>
<evidence type="ECO:0000256" key="4">
    <source>
        <dbReference type="PROSITE-ProRule" id="PRU00335"/>
    </source>
</evidence>
<dbReference type="PROSITE" id="PS50977">
    <property type="entry name" value="HTH_TETR_2"/>
    <property type="match status" value="1"/>
</dbReference>
<dbReference type="Pfam" id="PF00440">
    <property type="entry name" value="TetR_N"/>
    <property type="match status" value="1"/>
</dbReference>
<dbReference type="InterPro" id="IPR036271">
    <property type="entry name" value="Tet_transcr_reg_TetR-rel_C_sf"/>
</dbReference>
<name>A0A562TKA0_9HYPH</name>
<dbReference type="PANTHER" id="PTHR47506">
    <property type="entry name" value="TRANSCRIPTIONAL REGULATORY PROTEIN"/>
    <property type="match status" value="1"/>
</dbReference>
<dbReference type="Proteomes" id="UP000320593">
    <property type="component" value="Unassembled WGS sequence"/>
</dbReference>
<evidence type="ECO:0000313" key="7">
    <source>
        <dbReference type="Proteomes" id="UP000320593"/>
    </source>
</evidence>
<gene>
    <name evidence="6" type="ORF">JM93_00916</name>
</gene>
<keyword evidence="3" id="KW-0804">Transcription</keyword>
<organism evidence="6 7">
    <name type="scientific">Roseibium hamelinense</name>
    <dbReference type="NCBI Taxonomy" id="150831"/>
    <lineage>
        <taxon>Bacteria</taxon>
        <taxon>Pseudomonadati</taxon>
        <taxon>Pseudomonadota</taxon>
        <taxon>Alphaproteobacteria</taxon>
        <taxon>Hyphomicrobiales</taxon>
        <taxon>Stappiaceae</taxon>
        <taxon>Roseibium</taxon>
    </lineage>
</organism>
<dbReference type="InterPro" id="IPR009057">
    <property type="entry name" value="Homeodomain-like_sf"/>
</dbReference>
<dbReference type="InterPro" id="IPR023772">
    <property type="entry name" value="DNA-bd_HTH_TetR-type_CS"/>
</dbReference>
<sequence>MARPREFDIDEAINGAMRLFWDQGYEDASLADLLVAMKITKGSFYKAFTDKKSVYLAALDLYSETVVQPAVDALKDPGNGTGDLRILDLFEMVVSAADADGDRQGCFLCNAVVDRAAHDPEIEHKLQDMMRRLRSGFVIALSDPSLGMSEKQVQTTASGVLASYLGLRVLGKAGMSQELANDCVTQVQRLLTPH</sequence>
<evidence type="ECO:0000313" key="6">
    <source>
        <dbReference type="EMBL" id="TWI93360.1"/>
    </source>
</evidence>
<keyword evidence="1" id="KW-0805">Transcription regulation</keyword>
<dbReference type="EMBL" id="VLLF01000001">
    <property type="protein sequence ID" value="TWI93360.1"/>
    <property type="molecule type" value="Genomic_DNA"/>
</dbReference>
<dbReference type="Gene3D" id="1.10.10.60">
    <property type="entry name" value="Homeodomain-like"/>
    <property type="match status" value="1"/>
</dbReference>
<keyword evidence="2 4" id="KW-0238">DNA-binding</keyword>
<dbReference type="OrthoDB" id="9779746at2"/>